<dbReference type="SMART" id="SM00672">
    <property type="entry name" value="CAP10"/>
    <property type="match status" value="1"/>
</dbReference>
<keyword evidence="2" id="KW-1133">Transmembrane helix</keyword>
<protein>
    <recommendedName>
        <fullName evidence="3">Glycosyl transferase CAP10 domain-containing protein</fullName>
    </recommendedName>
</protein>
<reference evidence="4 5" key="1">
    <citation type="submission" date="2017-10" db="EMBL/GenBank/DDBJ databases">
        <title>Comparative genomics in systemic dimorphic fungi from Ajellomycetaceae.</title>
        <authorList>
            <person name="Munoz J.F."/>
            <person name="Mcewen J.G."/>
            <person name="Clay O.K."/>
            <person name="Cuomo C.A."/>
        </authorList>
    </citation>
    <scope>NUCLEOTIDE SEQUENCE [LARGE SCALE GENOMIC DNA]</scope>
    <source>
        <strain evidence="4 5">UAMH5409</strain>
    </source>
</reference>
<keyword evidence="2" id="KW-0472">Membrane</keyword>
<dbReference type="EMBL" id="PDNB01000205">
    <property type="protein sequence ID" value="PGG99360.1"/>
    <property type="molecule type" value="Genomic_DNA"/>
</dbReference>
<dbReference type="Proteomes" id="UP000223968">
    <property type="component" value="Unassembled WGS sequence"/>
</dbReference>
<dbReference type="InterPro" id="IPR051091">
    <property type="entry name" value="O-Glucosyltr/Glycosyltrsf_90"/>
</dbReference>
<keyword evidence="5" id="KW-1185">Reference proteome</keyword>
<keyword evidence="2" id="KW-0812">Transmembrane</keyword>
<evidence type="ECO:0000256" key="2">
    <source>
        <dbReference type="SAM" id="Phobius"/>
    </source>
</evidence>
<dbReference type="InterPro" id="IPR006598">
    <property type="entry name" value="CAP10"/>
</dbReference>
<feature type="compositionally biased region" description="Low complexity" evidence="1">
    <location>
        <begin position="454"/>
        <end position="465"/>
    </location>
</feature>
<feature type="transmembrane region" description="Helical" evidence="2">
    <location>
        <begin position="12"/>
        <end position="31"/>
    </location>
</feature>
<feature type="compositionally biased region" description="Low complexity" evidence="1">
    <location>
        <begin position="433"/>
        <end position="447"/>
    </location>
</feature>
<comment type="caution">
    <text evidence="4">The sequence shown here is derived from an EMBL/GenBank/DDBJ whole genome shotgun (WGS) entry which is preliminary data.</text>
</comment>
<evidence type="ECO:0000256" key="1">
    <source>
        <dbReference type="SAM" id="MobiDB-lite"/>
    </source>
</evidence>
<feature type="region of interest" description="Disordered" evidence="1">
    <location>
        <begin position="422"/>
        <end position="465"/>
    </location>
</feature>
<dbReference type="PANTHER" id="PTHR12203:SF107">
    <property type="entry name" value="GLYCOSYL TRANSFERASE CAP10 DOMAIN-CONTAINING PROTEIN"/>
    <property type="match status" value="1"/>
</dbReference>
<organism evidence="4 5">
    <name type="scientific">Helicocarpus griseus UAMH5409</name>
    <dbReference type="NCBI Taxonomy" id="1447875"/>
    <lineage>
        <taxon>Eukaryota</taxon>
        <taxon>Fungi</taxon>
        <taxon>Dikarya</taxon>
        <taxon>Ascomycota</taxon>
        <taxon>Pezizomycotina</taxon>
        <taxon>Eurotiomycetes</taxon>
        <taxon>Eurotiomycetidae</taxon>
        <taxon>Onygenales</taxon>
        <taxon>Ajellomycetaceae</taxon>
        <taxon>Helicocarpus</taxon>
    </lineage>
</organism>
<proteinExistence type="predicted"/>
<evidence type="ECO:0000259" key="3">
    <source>
        <dbReference type="SMART" id="SM00672"/>
    </source>
</evidence>
<dbReference type="Pfam" id="PF05686">
    <property type="entry name" value="Glyco_transf_90"/>
    <property type="match status" value="1"/>
</dbReference>
<dbReference type="AlphaFoldDB" id="A0A2B7WSA4"/>
<sequence length="491" mass="56205">MSLRQRLSARSVLPWLAALFGAFVFSMWFGMNSDRDNVHPLLNQLIPAGHCACQQSTTFNCSSCLAPLYDPISSANESSQQWTFQYGRDDRNEGLHRDQCQAAFPGLFEDINRAVEFWKSRGGITRRDLDKISLRNGMARGMIYEGELRALETKAAQEDHRRKILAIFSAIHRALPLDRSDLPNIEFIFSIEDKVEDVLGNGQPLWTLGRTATEESVWLMPDFGFWAWDNPRISIGPYSEVVGRIKKREDTIPWSSKEKKLVWRGKLSFAPKLRRRLLEVAKSKPWGDVKELVWSRKDNLISMEDHCRYMFIAHVEGRAFSSSLKYRQACRSVIVAHKLQFLQHHHYLLQADGPQQNYVEVERDFSDLSQKIEELLADEARARLIADNNVRVFRERYLTKAAEACYWRELMNGWAEVFSNNDNNTRNKGDGNNGTRNNNNNNNNNSNSGGGGAQPDTADAPDTWAPDGLGVRYESFILLESKDMMLFSDRA</sequence>
<evidence type="ECO:0000313" key="4">
    <source>
        <dbReference type="EMBL" id="PGG99360.1"/>
    </source>
</evidence>
<dbReference type="OrthoDB" id="202415at2759"/>
<feature type="domain" description="Glycosyl transferase CAP10" evidence="3">
    <location>
        <begin position="181"/>
        <end position="419"/>
    </location>
</feature>
<gene>
    <name evidence="4" type="ORF">AJ79_08554</name>
</gene>
<evidence type="ECO:0000313" key="5">
    <source>
        <dbReference type="Proteomes" id="UP000223968"/>
    </source>
</evidence>
<accession>A0A2B7WSA4</accession>
<dbReference type="PANTHER" id="PTHR12203">
    <property type="entry name" value="KDEL LYS-ASP-GLU-LEU CONTAINING - RELATED"/>
    <property type="match status" value="1"/>
</dbReference>
<name>A0A2B7WSA4_9EURO</name>